<name>A0A840EYX3_9FLAO</name>
<proteinExistence type="predicted"/>
<evidence type="ECO:0000313" key="3">
    <source>
        <dbReference type="Proteomes" id="UP000553034"/>
    </source>
</evidence>
<gene>
    <name evidence="2" type="ORF">GGR32_002319</name>
</gene>
<accession>A0A840EYX3</accession>
<dbReference type="InterPro" id="IPR045391">
    <property type="entry name" value="DUF6520"/>
</dbReference>
<keyword evidence="1" id="KW-0732">Signal</keyword>
<organism evidence="2 3">
    <name type="scientific">Mesonia hippocampi</name>
    <dbReference type="NCBI Taxonomy" id="1628250"/>
    <lineage>
        <taxon>Bacteria</taxon>
        <taxon>Pseudomonadati</taxon>
        <taxon>Bacteroidota</taxon>
        <taxon>Flavobacteriia</taxon>
        <taxon>Flavobacteriales</taxon>
        <taxon>Flavobacteriaceae</taxon>
        <taxon>Mesonia</taxon>
    </lineage>
</organism>
<sequence length="89" mass="9685">MKTKFLKLGLPLAVFMLAIVFAFASNSTSKAQDTSLALVPGYIFQDGKCQQVATCSTVPGPLCMVGTKIARNKINETQCGLEQLYHWSN</sequence>
<keyword evidence="3" id="KW-1185">Reference proteome</keyword>
<feature type="signal peptide" evidence="1">
    <location>
        <begin position="1"/>
        <end position="24"/>
    </location>
</feature>
<dbReference type="Pfam" id="PF20130">
    <property type="entry name" value="DUF6520"/>
    <property type="match status" value="1"/>
</dbReference>
<reference evidence="2 3" key="1">
    <citation type="submission" date="2020-08" db="EMBL/GenBank/DDBJ databases">
        <title>Genomic Encyclopedia of Type Strains, Phase IV (KMG-IV): sequencing the most valuable type-strain genomes for metagenomic binning, comparative biology and taxonomic classification.</title>
        <authorList>
            <person name="Goeker M."/>
        </authorList>
    </citation>
    <scope>NUCLEOTIDE SEQUENCE [LARGE SCALE GENOMIC DNA]</scope>
    <source>
        <strain evidence="2 3">DSM 29568</strain>
    </source>
</reference>
<dbReference type="EMBL" id="JACIFO010000014">
    <property type="protein sequence ID" value="MBB4120007.1"/>
    <property type="molecule type" value="Genomic_DNA"/>
</dbReference>
<evidence type="ECO:0000313" key="2">
    <source>
        <dbReference type="EMBL" id="MBB4120007.1"/>
    </source>
</evidence>
<dbReference type="AlphaFoldDB" id="A0A840EYX3"/>
<comment type="caution">
    <text evidence="2">The sequence shown here is derived from an EMBL/GenBank/DDBJ whole genome shotgun (WGS) entry which is preliminary data.</text>
</comment>
<evidence type="ECO:0000256" key="1">
    <source>
        <dbReference type="SAM" id="SignalP"/>
    </source>
</evidence>
<evidence type="ECO:0008006" key="4">
    <source>
        <dbReference type="Google" id="ProtNLM"/>
    </source>
</evidence>
<protein>
    <recommendedName>
        <fullName evidence="4">Secreted protein</fullName>
    </recommendedName>
</protein>
<dbReference type="RefSeq" id="WP_183478342.1">
    <property type="nucleotide sequence ID" value="NZ_JACIFO010000014.1"/>
</dbReference>
<feature type="chain" id="PRO_5032632935" description="Secreted protein" evidence="1">
    <location>
        <begin position="25"/>
        <end position="89"/>
    </location>
</feature>
<dbReference type="Proteomes" id="UP000553034">
    <property type="component" value="Unassembled WGS sequence"/>
</dbReference>